<evidence type="ECO:0000256" key="1">
    <source>
        <dbReference type="SAM" id="SignalP"/>
    </source>
</evidence>
<dbReference type="CDD" id="cd12885">
    <property type="entry name" value="SPRY_RanBP_like"/>
    <property type="match status" value="1"/>
</dbReference>
<dbReference type="SMART" id="SM00449">
    <property type="entry name" value="SPRY"/>
    <property type="match status" value="1"/>
</dbReference>
<keyword evidence="3" id="KW-1185">Reference proteome</keyword>
<organism evidence="3 4">
    <name type="scientific">Globodera rostochiensis</name>
    <name type="common">Golden nematode worm</name>
    <name type="synonym">Heterodera rostochiensis</name>
    <dbReference type="NCBI Taxonomy" id="31243"/>
    <lineage>
        <taxon>Eukaryota</taxon>
        <taxon>Metazoa</taxon>
        <taxon>Ecdysozoa</taxon>
        <taxon>Nematoda</taxon>
        <taxon>Chromadorea</taxon>
        <taxon>Rhabditida</taxon>
        <taxon>Tylenchina</taxon>
        <taxon>Tylenchomorpha</taxon>
        <taxon>Tylenchoidea</taxon>
        <taxon>Heteroderidae</taxon>
        <taxon>Heteroderinae</taxon>
        <taxon>Globodera</taxon>
    </lineage>
</organism>
<feature type="domain" description="B30.2/SPRY" evidence="2">
    <location>
        <begin position="32"/>
        <end position="236"/>
    </location>
</feature>
<keyword evidence="1" id="KW-0732">Signal</keyword>
<dbReference type="InterPro" id="IPR043136">
    <property type="entry name" value="B30.2/SPRY_sf"/>
</dbReference>
<dbReference type="Pfam" id="PF00622">
    <property type="entry name" value="SPRY"/>
    <property type="match status" value="1"/>
</dbReference>
<dbReference type="WBParaSite" id="Gr19_v10_g7943.t1">
    <property type="protein sequence ID" value="Gr19_v10_g7943.t1"/>
    <property type="gene ID" value="Gr19_v10_g7943"/>
</dbReference>
<sequence>MRFFHCLDAVCLFVVAAFILLETDAAPKTSTSNTKLKNKPAKQKNPGLTLKNHWNSNACHPHLTLPVPVQQSDSTPSKPEQLLVVEYKDNGETKRSNVFAVHPIPKTGAGIFYYEVTILKQSKLFISIGLCTDQMPLDKQIGDFKGTYAYHNFGAFTAGPDALLDRNGKVIPSFRGSGNVVGCGVDFKNNELFYTLNGERLVPTGQFVNRAVELFPCVTLSEFGDKIKANFGPKFQYSDANGI</sequence>
<evidence type="ECO:0000313" key="4">
    <source>
        <dbReference type="WBParaSite" id="Gr19_v10_g7943.t1"/>
    </source>
</evidence>
<evidence type="ECO:0000313" key="3">
    <source>
        <dbReference type="Proteomes" id="UP000887572"/>
    </source>
</evidence>
<dbReference type="InterPro" id="IPR013320">
    <property type="entry name" value="ConA-like_dom_sf"/>
</dbReference>
<dbReference type="InterPro" id="IPR001870">
    <property type="entry name" value="B30.2/SPRY"/>
</dbReference>
<dbReference type="InterPro" id="IPR003877">
    <property type="entry name" value="SPRY_dom"/>
</dbReference>
<reference evidence="4" key="1">
    <citation type="submission" date="2022-11" db="UniProtKB">
        <authorList>
            <consortium name="WormBaseParasite"/>
        </authorList>
    </citation>
    <scope>IDENTIFICATION</scope>
</reference>
<evidence type="ECO:0000259" key="2">
    <source>
        <dbReference type="PROSITE" id="PS50188"/>
    </source>
</evidence>
<feature type="chain" id="PRO_5037033297" evidence="1">
    <location>
        <begin position="26"/>
        <end position="243"/>
    </location>
</feature>
<proteinExistence type="predicted"/>
<dbReference type="Gene3D" id="2.60.120.920">
    <property type="match status" value="1"/>
</dbReference>
<feature type="signal peptide" evidence="1">
    <location>
        <begin position="1"/>
        <end position="25"/>
    </location>
</feature>
<dbReference type="InterPro" id="IPR044736">
    <property type="entry name" value="Gid1/RanBPM/SPLA_SPRY"/>
</dbReference>
<accession>A0A914I8Q7</accession>
<dbReference type="Proteomes" id="UP000887572">
    <property type="component" value="Unplaced"/>
</dbReference>
<name>A0A914I8Q7_GLORO</name>
<dbReference type="SUPFAM" id="SSF49899">
    <property type="entry name" value="Concanavalin A-like lectins/glucanases"/>
    <property type="match status" value="1"/>
</dbReference>
<protein>
    <submittedName>
        <fullName evidence="4">B30.2/SPRY domain-containing protein</fullName>
    </submittedName>
</protein>
<dbReference type="PROSITE" id="PS50188">
    <property type="entry name" value="B302_SPRY"/>
    <property type="match status" value="1"/>
</dbReference>
<dbReference type="AlphaFoldDB" id="A0A914I8Q7"/>